<evidence type="ECO:0000313" key="12">
    <source>
        <dbReference type="EMBL" id="CAG8736037.1"/>
    </source>
</evidence>
<keyword evidence="13" id="KW-1185">Reference proteome</keyword>
<dbReference type="SMART" id="SM00220">
    <property type="entry name" value="S_TKc"/>
    <property type="match status" value="1"/>
</dbReference>
<feature type="region of interest" description="Disordered" evidence="10">
    <location>
        <begin position="355"/>
        <end position="379"/>
    </location>
</feature>
<evidence type="ECO:0000256" key="7">
    <source>
        <dbReference type="ARBA" id="ARBA00049014"/>
    </source>
</evidence>
<name>A0A9N9IHP5_9GLOM</name>
<proteinExistence type="inferred from homology"/>
<comment type="catalytic activity">
    <reaction evidence="9">
        <text>L-tyrosyl-[protein] + ATP = O-phospho-L-tyrosyl-[protein] + ADP + H(+)</text>
        <dbReference type="Rhea" id="RHEA:10596"/>
        <dbReference type="Rhea" id="RHEA-COMP:10136"/>
        <dbReference type="Rhea" id="RHEA-COMP:20101"/>
        <dbReference type="ChEBI" id="CHEBI:15378"/>
        <dbReference type="ChEBI" id="CHEBI:30616"/>
        <dbReference type="ChEBI" id="CHEBI:46858"/>
        <dbReference type="ChEBI" id="CHEBI:61978"/>
        <dbReference type="ChEBI" id="CHEBI:456216"/>
        <dbReference type="EC" id="2.7.12.2"/>
    </reaction>
</comment>
<evidence type="ECO:0000313" key="13">
    <source>
        <dbReference type="Proteomes" id="UP000789342"/>
    </source>
</evidence>
<dbReference type="PROSITE" id="PS50011">
    <property type="entry name" value="PROTEIN_KINASE_DOM"/>
    <property type="match status" value="1"/>
</dbReference>
<protein>
    <recommendedName>
        <fullName evidence="6">mitogen-activated protein kinase kinase</fullName>
        <ecNumber evidence="6">2.7.12.2</ecNumber>
    </recommendedName>
</protein>
<dbReference type="EMBL" id="CAJVPV010028248">
    <property type="protein sequence ID" value="CAG8736037.1"/>
    <property type="molecule type" value="Genomic_DNA"/>
</dbReference>
<dbReference type="SUPFAM" id="SSF56112">
    <property type="entry name" value="Protein kinase-like (PK-like)"/>
    <property type="match status" value="1"/>
</dbReference>
<evidence type="ECO:0000256" key="6">
    <source>
        <dbReference type="ARBA" id="ARBA00038999"/>
    </source>
</evidence>
<dbReference type="GO" id="GO:0005524">
    <property type="term" value="F:ATP binding"/>
    <property type="evidence" value="ECO:0007669"/>
    <property type="project" value="UniProtKB-KW"/>
</dbReference>
<evidence type="ECO:0000256" key="5">
    <source>
        <dbReference type="ARBA" id="ARBA00038035"/>
    </source>
</evidence>
<accession>A0A9N9IHP5</accession>
<evidence type="ECO:0000256" key="10">
    <source>
        <dbReference type="SAM" id="MobiDB-lite"/>
    </source>
</evidence>
<dbReference type="InterPro" id="IPR000719">
    <property type="entry name" value="Prot_kinase_dom"/>
</dbReference>
<keyword evidence="2" id="KW-0547">Nucleotide-binding</keyword>
<dbReference type="PANTHER" id="PTHR48013:SF9">
    <property type="entry name" value="DUAL SPECIFICITY MITOGEN-ACTIVATED PROTEIN KINASE KINASE 5"/>
    <property type="match status" value="1"/>
</dbReference>
<evidence type="ECO:0000256" key="3">
    <source>
        <dbReference type="ARBA" id="ARBA00022777"/>
    </source>
</evidence>
<feature type="compositionally biased region" description="Basic and acidic residues" evidence="10">
    <location>
        <begin position="367"/>
        <end position="377"/>
    </location>
</feature>
<dbReference type="Gene3D" id="1.10.510.10">
    <property type="entry name" value="Transferase(Phosphotransferase) domain 1"/>
    <property type="match status" value="1"/>
</dbReference>
<dbReference type="PANTHER" id="PTHR48013">
    <property type="entry name" value="DUAL SPECIFICITY MITOGEN-ACTIVATED PROTEIN KINASE KINASE 5-RELATED"/>
    <property type="match status" value="1"/>
</dbReference>
<dbReference type="EC" id="2.7.12.2" evidence="6"/>
<dbReference type="GO" id="GO:0004708">
    <property type="term" value="F:MAP kinase kinase activity"/>
    <property type="evidence" value="ECO:0007669"/>
    <property type="project" value="UniProtKB-EC"/>
</dbReference>
<evidence type="ECO:0000256" key="1">
    <source>
        <dbReference type="ARBA" id="ARBA00022679"/>
    </source>
</evidence>
<evidence type="ECO:0000259" key="11">
    <source>
        <dbReference type="PROSITE" id="PS50011"/>
    </source>
</evidence>
<feature type="domain" description="Protein kinase" evidence="11">
    <location>
        <begin position="106"/>
        <end position="404"/>
    </location>
</feature>
<comment type="catalytic activity">
    <reaction evidence="8">
        <text>L-threonyl-[protein] + ATP = O-phospho-L-threonyl-[protein] + ADP + H(+)</text>
        <dbReference type="Rhea" id="RHEA:46608"/>
        <dbReference type="Rhea" id="RHEA-COMP:11060"/>
        <dbReference type="Rhea" id="RHEA-COMP:11605"/>
        <dbReference type="ChEBI" id="CHEBI:15378"/>
        <dbReference type="ChEBI" id="CHEBI:30013"/>
        <dbReference type="ChEBI" id="CHEBI:30616"/>
        <dbReference type="ChEBI" id="CHEBI:61977"/>
        <dbReference type="ChEBI" id="CHEBI:456216"/>
        <dbReference type="EC" id="2.7.12.2"/>
    </reaction>
</comment>
<gene>
    <name evidence="12" type="ORF">AMORRO_LOCUS14377</name>
</gene>
<dbReference type="OrthoDB" id="2791079at2759"/>
<comment type="similarity">
    <text evidence="5">Belongs to the protein kinase superfamily. STE Ser/Thr protein kinase family. MAP kinase kinase subfamily.</text>
</comment>
<keyword evidence="1" id="KW-0808">Transferase</keyword>
<evidence type="ECO:0000256" key="2">
    <source>
        <dbReference type="ARBA" id="ARBA00022741"/>
    </source>
</evidence>
<evidence type="ECO:0000256" key="8">
    <source>
        <dbReference type="ARBA" id="ARBA00049299"/>
    </source>
</evidence>
<keyword evidence="4" id="KW-0067">ATP-binding</keyword>
<dbReference type="Pfam" id="PF00069">
    <property type="entry name" value="Pkinase"/>
    <property type="match status" value="1"/>
</dbReference>
<comment type="catalytic activity">
    <reaction evidence="7">
        <text>L-seryl-[protein] + ATP = O-phospho-L-seryl-[protein] + ADP + H(+)</text>
        <dbReference type="Rhea" id="RHEA:17989"/>
        <dbReference type="Rhea" id="RHEA-COMP:9863"/>
        <dbReference type="Rhea" id="RHEA-COMP:11604"/>
        <dbReference type="ChEBI" id="CHEBI:15378"/>
        <dbReference type="ChEBI" id="CHEBI:29999"/>
        <dbReference type="ChEBI" id="CHEBI:30616"/>
        <dbReference type="ChEBI" id="CHEBI:83421"/>
        <dbReference type="ChEBI" id="CHEBI:456216"/>
        <dbReference type="EC" id="2.7.12.2"/>
    </reaction>
</comment>
<reference evidence="12" key="1">
    <citation type="submission" date="2021-06" db="EMBL/GenBank/DDBJ databases">
        <authorList>
            <person name="Kallberg Y."/>
            <person name="Tangrot J."/>
            <person name="Rosling A."/>
        </authorList>
    </citation>
    <scope>NUCLEOTIDE SEQUENCE</scope>
    <source>
        <strain evidence="12">CL551</strain>
    </source>
</reference>
<dbReference type="AlphaFoldDB" id="A0A9N9IHP5"/>
<dbReference type="Proteomes" id="UP000789342">
    <property type="component" value="Unassembled WGS sequence"/>
</dbReference>
<comment type="caution">
    <text evidence="12">The sequence shown here is derived from an EMBL/GenBank/DDBJ whole genome shotgun (WGS) entry which is preliminary data.</text>
</comment>
<evidence type="ECO:0000256" key="4">
    <source>
        <dbReference type="ARBA" id="ARBA00022840"/>
    </source>
</evidence>
<feature type="non-terminal residue" evidence="12">
    <location>
        <position position="1"/>
    </location>
</feature>
<sequence length="404" mass="46732">LVMTDTINKELIDKAISRAMRETFVGSIKTYNQAYEPMCELIDNDNTLTQAEKDEAKIMPCVIDFLQDEATRWTSGNEQIDRSILEAQIRTPLPGRIPEWIPYVYFSNIREKGAGGFSTIYTAHLMRGIYKKWNKKTRKLERSENKEEVILKKFTGGIELNLDELKNHLHFTSISPKLVWGLGITYDPTDDSYMLVLSKMKCNLQEYIEEHSTISWKYINKILWALISGIYQLHFNVNLVHCDLHPKNILMSYSSAWYISDLGISGSLDKTNKVNRVYAHTGQDHFITRSTIEKTNEFQNSSLYYTSDFILCHTEGLSDMELPRFSDDQLAYFLKDPISSEQKEDQLVINQISSEQKEVQDSGNTHGDTKPNEESKVTPKQKLLTRLFRGIARLFQKVIRIKKT</sequence>
<feature type="non-terminal residue" evidence="12">
    <location>
        <position position="404"/>
    </location>
</feature>
<keyword evidence="3" id="KW-0418">Kinase</keyword>
<dbReference type="InterPro" id="IPR011009">
    <property type="entry name" value="Kinase-like_dom_sf"/>
</dbReference>
<evidence type="ECO:0000256" key="9">
    <source>
        <dbReference type="ARBA" id="ARBA00051693"/>
    </source>
</evidence>
<organism evidence="12 13">
    <name type="scientific">Acaulospora morrowiae</name>
    <dbReference type="NCBI Taxonomy" id="94023"/>
    <lineage>
        <taxon>Eukaryota</taxon>
        <taxon>Fungi</taxon>
        <taxon>Fungi incertae sedis</taxon>
        <taxon>Mucoromycota</taxon>
        <taxon>Glomeromycotina</taxon>
        <taxon>Glomeromycetes</taxon>
        <taxon>Diversisporales</taxon>
        <taxon>Acaulosporaceae</taxon>
        <taxon>Acaulospora</taxon>
    </lineage>
</organism>